<sequence length="236" mass="24949">RKRSRLYGSARSAYLMNSRIAGVEDADLVLLVGTNPRYEAPTLAAAKRPLVLLGSEALCRPDGRACTLRPCRLSEFASTENESGQSRGSRLAVFNLLPPGCQPGGRSGPGLPGRAGAATATMEPPLRTPSCRESPSPRRMPTYVNTEARAQQTRLAVSSPGAAREDWKIVRALSELAGAPLPYDNLNQPGKDAILTTPGTGPGADRDSAVRLMDLPDSLHGPDAISPGPPASRPEY</sequence>
<dbReference type="Proteomes" id="UP000095280">
    <property type="component" value="Unplaced"/>
</dbReference>
<dbReference type="Gene3D" id="3.40.50.740">
    <property type="match status" value="1"/>
</dbReference>
<reference evidence="6" key="1">
    <citation type="submission" date="2016-11" db="UniProtKB">
        <authorList>
            <consortium name="WormBaseParasite"/>
        </authorList>
    </citation>
    <scope>IDENTIFICATION</scope>
</reference>
<protein>
    <submittedName>
        <fullName evidence="6">Molybdopterin domain-containing protein</fullName>
    </submittedName>
</protein>
<feature type="domain" description="Molybdopterin oxidoreductase" evidence="4">
    <location>
        <begin position="142"/>
        <end position="175"/>
    </location>
</feature>
<comment type="cofactor">
    <cofactor evidence="1">
        <name>[4Fe-4S] cluster</name>
        <dbReference type="ChEBI" id="CHEBI:49883"/>
    </cofactor>
</comment>
<evidence type="ECO:0000313" key="6">
    <source>
        <dbReference type="WBParaSite" id="maker-unitig_37520-snap-gene-0.1-mRNA-1"/>
    </source>
</evidence>
<feature type="compositionally biased region" description="Gly residues" evidence="3">
    <location>
        <begin position="103"/>
        <end position="113"/>
    </location>
</feature>
<feature type="domain" description="Molybdopterin oxidoreductase" evidence="4">
    <location>
        <begin position="8"/>
        <end position="47"/>
    </location>
</feature>
<evidence type="ECO:0000256" key="2">
    <source>
        <dbReference type="ARBA" id="ARBA00034078"/>
    </source>
</evidence>
<dbReference type="GO" id="GO:0016491">
    <property type="term" value="F:oxidoreductase activity"/>
    <property type="evidence" value="ECO:0007669"/>
    <property type="project" value="InterPro"/>
</dbReference>
<dbReference type="Pfam" id="PF00384">
    <property type="entry name" value="Molybdopterin"/>
    <property type="match status" value="2"/>
</dbReference>
<accession>A0A1I8FJW9</accession>
<dbReference type="InterPro" id="IPR050123">
    <property type="entry name" value="Prok_molybdopt-oxidoreductase"/>
</dbReference>
<feature type="region of interest" description="Disordered" evidence="3">
    <location>
        <begin position="189"/>
        <end position="208"/>
    </location>
</feature>
<keyword evidence="5" id="KW-1185">Reference proteome</keyword>
<name>A0A1I8FJW9_9PLAT</name>
<feature type="compositionally biased region" description="Pro residues" evidence="3">
    <location>
        <begin position="227"/>
        <end position="236"/>
    </location>
</feature>
<dbReference type="SUPFAM" id="SSF53706">
    <property type="entry name" value="Formate dehydrogenase/DMSO reductase, domains 1-3"/>
    <property type="match status" value="2"/>
</dbReference>
<organism evidence="5 6">
    <name type="scientific">Macrostomum lignano</name>
    <dbReference type="NCBI Taxonomy" id="282301"/>
    <lineage>
        <taxon>Eukaryota</taxon>
        <taxon>Metazoa</taxon>
        <taxon>Spiralia</taxon>
        <taxon>Lophotrochozoa</taxon>
        <taxon>Platyhelminthes</taxon>
        <taxon>Rhabditophora</taxon>
        <taxon>Macrostomorpha</taxon>
        <taxon>Macrostomida</taxon>
        <taxon>Macrostomidae</taxon>
        <taxon>Macrostomum</taxon>
    </lineage>
</organism>
<dbReference type="AlphaFoldDB" id="A0A1I8FJW9"/>
<feature type="region of interest" description="Disordered" evidence="3">
    <location>
        <begin position="214"/>
        <end position="236"/>
    </location>
</feature>
<evidence type="ECO:0000259" key="4">
    <source>
        <dbReference type="Pfam" id="PF00384"/>
    </source>
</evidence>
<dbReference type="PANTHER" id="PTHR43105">
    <property type="entry name" value="RESPIRATORY NITRATE REDUCTASE"/>
    <property type="match status" value="1"/>
</dbReference>
<dbReference type="GO" id="GO:0016020">
    <property type="term" value="C:membrane"/>
    <property type="evidence" value="ECO:0007669"/>
    <property type="project" value="TreeGrafter"/>
</dbReference>
<comment type="cofactor">
    <cofactor evidence="2">
        <name>[2Fe-2S] cluster</name>
        <dbReference type="ChEBI" id="CHEBI:190135"/>
    </cofactor>
</comment>
<evidence type="ECO:0000256" key="1">
    <source>
        <dbReference type="ARBA" id="ARBA00001966"/>
    </source>
</evidence>
<dbReference type="InterPro" id="IPR006656">
    <property type="entry name" value="Mopterin_OxRdtase"/>
</dbReference>
<dbReference type="WBParaSite" id="maker-unitig_37520-snap-gene-0.1-mRNA-1">
    <property type="protein sequence ID" value="maker-unitig_37520-snap-gene-0.1-mRNA-1"/>
    <property type="gene ID" value="maker-unitig_37520-snap-gene-0.1"/>
</dbReference>
<proteinExistence type="predicted"/>
<dbReference type="PANTHER" id="PTHR43105:SF13">
    <property type="entry name" value="NADH-UBIQUINONE OXIDOREDUCTASE 75 KDA SUBUNIT, MITOCHONDRIAL"/>
    <property type="match status" value="1"/>
</dbReference>
<evidence type="ECO:0000313" key="5">
    <source>
        <dbReference type="Proteomes" id="UP000095280"/>
    </source>
</evidence>
<evidence type="ECO:0000256" key="3">
    <source>
        <dbReference type="SAM" id="MobiDB-lite"/>
    </source>
</evidence>
<feature type="region of interest" description="Disordered" evidence="3">
    <location>
        <begin position="103"/>
        <end position="140"/>
    </location>
</feature>